<keyword evidence="2" id="KW-0378">Hydrolase</keyword>
<feature type="domain" description="P/Homo B" evidence="5">
    <location>
        <begin position="179"/>
        <end position="305"/>
    </location>
</feature>
<evidence type="ECO:0000256" key="4">
    <source>
        <dbReference type="SAM" id="Phobius"/>
    </source>
</evidence>
<dbReference type="RefSeq" id="WP_274199459.1">
    <property type="nucleotide sequence ID" value="NZ_JAQZAO010000002.1"/>
</dbReference>
<accession>A0ABT5SQ13</accession>
<organism evidence="6 7">
    <name type="scientific">Actinomycetospora lemnae</name>
    <dbReference type="NCBI Taxonomy" id="3019891"/>
    <lineage>
        <taxon>Bacteria</taxon>
        <taxon>Bacillati</taxon>
        <taxon>Actinomycetota</taxon>
        <taxon>Actinomycetes</taxon>
        <taxon>Pseudonocardiales</taxon>
        <taxon>Pseudonocardiaceae</taxon>
        <taxon>Actinomycetospora</taxon>
    </lineage>
</organism>
<keyword evidence="4" id="KW-0812">Transmembrane</keyword>
<evidence type="ECO:0000259" key="5">
    <source>
        <dbReference type="PROSITE" id="PS51829"/>
    </source>
</evidence>
<evidence type="ECO:0000256" key="1">
    <source>
        <dbReference type="ARBA" id="ARBA00022670"/>
    </source>
</evidence>
<comment type="caution">
    <text evidence="6">The sequence shown here is derived from an EMBL/GenBank/DDBJ whole genome shotgun (WGS) entry which is preliminary data.</text>
</comment>
<evidence type="ECO:0000256" key="3">
    <source>
        <dbReference type="SAM" id="MobiDB-lite"/>
    </source>
</evidence>
<dbReference type="InterPro" id="IPR008979">
    <property type="entry name" value="Galactose-bd-like_sf"/>
</dbReference>
<proteinExistence type="predicted"/>
<sequence length="305" mass="31331">MSSPFGGSGSEDPQRSESFGSQPTQYGPTADPSAAQAGQSPYAPGQGQQGQGQQGQYGQSGPQPYYGGYEQQGYGQPGYGQQQGYGQGYGQPHAQPGYGQQGYGQPGYGQPYGQQGYGQPYGQQGYGAPYGQPGYNPYGQPGYGQPPKKNKALPWILGGVAVLVVAIVAVVVLVMTLGGGPVQAASTRSVPIPDASPAGITDALTLDGSGTVSALQVNATISHPYTCDLVVSLRSPQGASAVLADSNDCDRNRPGLVLALDSRQPGSPLAPLVGQQVQGPWTLVVADGVAIDRGTLDGWNITVER</sequence>
<reference evidence="6 7" key="1">
    <citation type="submission" date="2023-02" db="EMBL/GenBank/DDBJ databases">
        <title>Genome sequencing required for Actinomycetospora new species description.</title>
        <authorList>
            <person name="Saimee Y."/>
            <person name="Duangmal K."/>
        </authorList>
    </citation>
    <scope>NUCLEOTIDE SEQUENCE [LARGE SCALE GENOMIC DNA]</scope>
    <source>
        <strain evidence="6 7">DW7H6</strain>
    </source>
</reference>
<feature type="region of interest" description="Disordered" evidence="3">
    <location>
        <begin position="1"/>
        <end position="143"/>
    </location>
</feature>
<feature type="compositionally biased region" description="Gly residues" evidence="3">
    <location>
        <begin position="75"/>
        <end position="89"/>
    </location>
</feature>
<feature type="transmembrane region" description="Helical" evidence="4">
    <location>
        <begin position="155"/>
        <end position="178"/>
    </location>
</feature>
<keyword evidence="7" id="KW-1185">Reference proteome</keyword>
<dbReference type="Proteomes" id="UP001300763">
    <property type="component" value="Unassembled WGS sequence"/>
</dbReference>
<keyword evidence="4" id="KW-0472">Membrane</keyword>
<protein>
    <submittedName>
        <fullName evidence="6">Proprotein convertase P-domain-containing protein</fullName>
    </submittedName>
</protein>
<feature type="compositionally biased region" description="Low complexity" evidence="3">
    <location>
        <begin position="56"/>
        <end position="74"/>
    </location>
</feature>
<dbReference type="Pfam" id="PF01483">
    <property type="entry name" value="P_proprotein"/>
    <property type="match status" value="1"/>
</dbReference>
<evidence type="ECO:0000256" key="2">
    <source>
        <dbReference type="ARBA" id="ARBA00022801"/>
    </source>
</evidence>
<feature type="compositionally biased region" description="Low complexity" evidence="3">
    <location>
        <begin position="32"/>
        <end position="46"/>
    </location>
</feature>
<evidence type="ECO:0000313" key="6">
    <source>
        <dbReference type="EMBL" id="MDD7964934.1"/>
    </source>
</evidence>
<dbReference type="PROSITE" id="PS51829">
    <property type="entry name" value="P_HOMO_B"/>
    <property type="match status" value="1"/>
</dbReference>
<feature type="compositionally biased region" description="Polar residues" evidence="3">
    <location>
        <begin position="16"/>
        <end position="27"/>
    </location>
</feature>
<dbReference type="SUPFAM" id="SSF49785">
    <property type="entry name" value="Galactose-binding domain-like"/>
    <property type="match status" value="1"/>
</dbReference>
<feature type="compositionally biased region" description="Low complexity" evidence="3">
    <location>
        <begin position="108"/>
        <end position="143"/>
    </location>
</feature>
<gene>
    <name evidence="6" type="ORF">PGB27_06175</name>
</gene>
<dbReference type="InterPro" id="IPR002884">
    <property type="entry name" value="P_dom"/>
</dbReference>
<dbReference type="Gene3D" id="2.60.120.260">
    <property type="entry name" value="Galactose-binding domain-like"/>
    <property type="match status" value="1"/>
</dbReference>
<keyword evidence="1" id="KW-0645">Protease</keyword>
<keyword evidence="4" id="KW-1133">Transmembrane helix</keyword>
<evidence type="ECO:0000313" key="7">
    <source>
        <dbReference type="Proteomes" id="UP001300763"/>
    </source>
</evidence>
<dbReference type="EMBL" id="JAQZAO010000002">
    <property type="protein sequence ID" value="MDD7964934.1"/>
    <property type="molecule type" value="Genomic_DNA"/>
</dbReference>
<name>A0ABT5SQ13_9PSEU</name>